<gene>
    <name evidence="3" type="ORF">CLV58_109179</name>
</gene>
<feature type="region of interest" description="Disordered" evidence="1">
    <location>
        <begin position="28"/>
        <end position="50"/>
    </location>
</feature>
<protein>
    <recommendedName>
        <fullName evidence="2">Phage tail lysozyme domain-containing protein</fullName>
    </recommendedName>
</protein>
<evidence type="ECO:0000259" key="2">
    <source>
        <dbReference type="Pfam" id="PF18013"/>
    </source>
</evidence>
<dbReference type="SUPFAM" id="SSF53955">
    <property type="entry name" value="Lysozyme-like"/>
    <property type="match status" value="1"/>
</dbReference>
<proteinExistence type="predicted"/>
<organism evidence="3 4">
    <name type="scientific">Spirosoma oryzae</name>
    <dbReference type="NCBI Taxonomy" id="1469603"/>
    <lineage>
        <taxon>Bacteria</taxon>
        <taxon>Pseudomonadati</taxon>
        <taxon>Bacteroidota</taxon>
        <taxon>Cytophagia</taxon>
        <taxon>Cytophagales</taxon>
        <taxon>Cytophagaceae</taxon>
        <taxon>Spirosoma</taxon>
    </lineage>
</organism>
<accession>A0A2T0SYF6</accession>
<dbReference type="EMBL" id="PVTE01000009">
    <property type="protein sequence ID" value="PRY38452.1"/>
    <property type="molecule type" value="Genomic_DNA"/>
</dbReference>
<dbReference type="InterPro" id="IPR023346">
    <property type="entry name" value="Lysozyme-like_dom_sf"/>
</dbReference>
<dbReference type="Gene3D" id="1.10.530.10">
    <property type="match status" value="1"/>
</dbReference>
<evidence type="ECO:0000256" key="1">
    <source>
        <dbReference type="SAM" id="MobiDB-lite"/>
    </source>
</evidence>
<evidence type="ECO:0000313" key="3">
    <source>
        <dbReference type="EMBL" id="PRY38452.1"/>
    </source>
</evidence>
<dbReference type="InterPro" id="IPR041219">
    <property type="entry name" value="Phage_lysozyme2"/>
</dbReference>
<dbReference type="OrthoDB" id="1998825at2"/>
<dbReference type="Pfam" id="PF18013">
    <property type="entry name" value="Phage_lysozyme2"/>
    <property type="match status" value="1"/>
</dbReference>
<reference evidence="3 4" key="1">
    <citation type="submission" date="2018-03" db="EMBL/GenBank/DDBJ databases">
        <title>Genomic Encyclopedia of Archaeal and Bacterial Type Strains, Phase II (KMG-II): from individual species to whole genera.</title>
        <authorList>
            <person name="Goeker M."/>
        </authorList>
    </citation>
    <scope>NUCLEOTIDE SEQUENCE [LARGE SCALE GENOMIC DNA]</scope>
    <source>
        <strain evidence="3 4">DSM 28354</strain>
    </source>
</reference>
<keyword evidence="4" id="KW-1185">Reference proteome</keyword>
<evidence type="ECO:0000313" key="4">
    <source>
        <dbReference type="Proteomes" id="UP000238375"/>
    </source>
</evidence>
<dbReference type="Proteomes" id="UP000238375">
    <property type="component" value="Unassembled WGS sequence"/>
</dbReference>
<dbReference type="RefSeq" id="WP_106138184.1">
    <property type="nucleotide sequence ID" value="NZ_PVTE01000009.1"/>
</dbReference>
<feature type="domain" description="Phage tail lysozyme" evidence="2">
    <location>
        <begin position="119"/>
        <end position="246"/>
    </location>
</feature>
<name>A0A2T0SYF6_9BACT</name>
<sequence>MIDFTQLLSLAPANDGIDLSGYGFDSAGQQPVSIDTGRDLSAEPDGDSDDAYFQQAEQPVWDYDPTDDDEFVRQLLYQPTYRSRALSIRPASPDNQSDYSGMPGNKTGQFYRTTRNLSALDAFRYYTEQKGLAPHVAAGIVGNLQQESGFNPRAVGDSGTSHGLAQWHNERWQGLQQAARQQGRDPYDPYFQLDHVLSEPGESASVLNKLNQTRTASEAARVFGRSYERYNPVQANEAGRAAYARRLHGEPSSRETYQDGGLITGLIGQVAGQVVNYGLEKIFNPTASSVPAINGFIQQQLGQGNVQDQQLRAYRNQQEDELSNPATYQQGGMSPGFNQLRAYKPQLVGGIPLSAAGATDWKTSQLQKFGFSYNQDNTGRELINYSMKTLGNNVTGKAYGNDPLKPATGLQPVQPAAPQQQAPVIKAPTGWLDALLNPGIPVAVQAASALALNGQAQQQRALEWNKLKDLPYQKVRAAQPITGTAQPLYARYGYNSYDC</sequence>
<comment type="caution">
    <text evidence="3">The sequence shown here is derived from an EMBL/GenBank/DDBJ whole genome shotgun (WGS) entry which is preliminary data.</text>
</comment>
<dbReference type="AlphaFoldDB" id="A0A2T0SYF6"/>